<organism evidence="1 2">
    <name type="scientific">Schizosaccharomyces octosporus (strain yFS286)</name>
    <name type="common">Fission yeast</name>
    <name type="synonym">Octosporomyces octosporus</name>
    <dbReference type="NCBI Taxonomy" id="483514"/>
    <lineage>
        <taxon>Eukaryota</taxon>
        <taxon>Fungi</taxon>
        <taxon>Dikarya</taxon>
        <taxon>Ascomycota</taxon>
        <taxon>Taphrinomycotina</taxon>
        <taxon>Schizosaccharomycetes</taxon>
        <taxon>Schizosaccharomycetales</taxon>
        <taxon>Schizosaccharomycetaceae</taxon>
        <taxon>Schizosaccharomyces</taxon>
    </lineage>
</organism>
<evidence type="ECO:0000313" key="1">
    <source>
        <dbReference type="EMBL" id="EPX71688.1"/>
    </source>
</evidence>
<dbReference type="EMBL" id="KE503208">
    <property type="protein sequence ID" value="EPX71688.1"/>
    <property type="molecule type" value="Genomic_DNA"/>
</dbReference>
<dbReference type="VEuPathDB" id="FungiDB:SOCG_06153"/>
<sequence>MLFINSRCSLRFTYRSSFYYVCKSMNVAVTQRKNPEIAVLHAIRHKFWRILIMCVG</sequence>
<evidence type="ECO:0000313" key="2">
    <source>
        <dbReference type="Proteomes" id="UP000016088"/>
    </source>
</evidence>
<keyword evidence="2" id="KW-1185">Reference proteome</keyword>
<proteinExistence type="predicted"/>
<dbReference type="HOGENOM" id="CLU_3015489_0_0_1"/>
<dbReference type="GeneID" id="25033939"/>
<gene>
    <name evidence="1" type="ORF">SOCG_06153</name>
</gene>
<dbReference type="RefSeq" id="XP_013020846.1">
    <property type="nucleotide sequence ID" value="XM_013165392.1"/>
</dbReference>
<dbReference type="AlphaFoldDB" id="S9PW38"/>
<accession>S9PW38</accession>
<dbReference type="Proteomes" id="UP000016088">
    <property type="component" value="Unassembled WGS sequence"/>
</dbReference>
<name>S9PW38_SCHOY</name>
<reference evidence="1 2" key="1">
    <citation type="journal article" date="2011" name="Science">
        <title>Comparative functional genomics of the fission yeasts.</title>
        <authorList>
            <person name="Rhind N."/>
            <person name="Chen Z."/>
            <person name="Yassour M."/>
            <person name="Thompson D.A."/>
            <person name="Haas B.J."/>
            <person name="Habib N."/>
            <person name="Wapinski I."/>
            <person name="Roy S."/>
            <person name="Lin M.F."/>
            <person name="Heiman D.I."/>
            <person name="Young S.K."/>
            <person name="Furuya K."/>
            <person name="Guo Y."/>
            <person name="Pidoux A."/>
            <person name="Chen H.M."/>
            <person name="Robbertse B."/>
            <person name="Goldberg J.M."/>
            <person name="Aoki K."/>
            <person name="Bayne E.H."/>
            <person name="Berlin A.M."/>
            <person name="Desjardins C.A."/>
            <person name="Dobbs E."/>
            <person name="Dukaj L."/>
            <person name="Fan L."/>
            <person name="FitzGerald M.G."/>
            <person name="French C."/>
            <person name="Gujja S."/>
            <person name="Hansen K."/>
            <person name="Keifenheim D."/>
            <person name="Levin J.Z."/>
            <person name="Mosher R.A."/>
            <person name="Mueller C.A."/>
            <person name="Pfiffner J."/>
            <person name="Priest M."/>
            <person name="Russ C."/>
            <person name="Smialowska A."/>
            <person name="Swoboda P."/>
            <person name="Sykes S.M."/>
            <person name="Vaughn M."/>
            <person name="Vengrova S."/>
            <person name="Yoder R."/>
            <person name="Zeng Q."/>
            <person name="Allshire R."/>
            <person name="Baulcombe D."/>
            <person name="Birren B.W."/>
            <person name="Brown W."/>
            <person name="Ekwall K."/>
            <person name="Kellis M."/>
            <person name="Leatherwood J."/>
            <person name="Levin H."/>
            <person name="Margalit H."/>
            <person name="Martienssen R."/>
            <person name="Nieduszynski C.A."/>
            <person name="Spatafora J.W."/>
            <person name="Friedman N."/>
            <person name="Dalgaard J.Z."/>
            <person name="Baumann P."/>
            <person name="Niki H."/>
            <person name="Regev A."/>
            <person name="Nusbaum C."/>
        </authorList>
    </citation>
    <scope>NUCLEOTIDE SEQUENCE [LARGE SCALE GENOMIC DNA]</scope>
    <source>
        <strain evidence="2">yFS286</strain>
    </source>
</reference>
<protein>
    <submittedName>
        <fullName evidence="1">Uncharacterized protein</fullName>
    </submittedName>
</protein>